<dbReference type="AlphaFoldDB" id="A0AAW7AJH9"/>
<name>A0AAW7AJH9_9STAP</name>
<dbReference type="Proteomes" id="UP001174037">
    <property type="component" value="Unassembled WGS sequence"/>
</dbReference>
<evidence type="ECO:0000313" key="2">
    <source>
        <dbReference type="Proteomes" id="UP001174037"/>
    </source>
</evidence>
<dbReference type="EMBL" id="JARGCK010000013">
    <property type="protein sequence ID" value="MDK9866792.1"/>
    <property type="molecule type" value="Genomic_DNA"/>
</dbReference>
<accession>A0AAW7AJH9</accession>
<protein>
    <recommendedName>
        <fullName evidence="3">Transposase</fullName>
    </recommendedName>
</protein>
<dbReference type="RefSeq" id="WP_285324314.1">
    <property type="nucleotide sequence ID" value="NZ_JARGCK010000013.1"/>
</dbReference>
<reference evidence="1" key="2">
    <citation type="submission" date="2023-03" db="EMBL/GenBank/DDBJ databases">
        <authorList>
            <person name="Vazquez L."/>
            <person name="Rodriguez J."/>
            <person name="Mayo B."/>
            <person name="Florez A.B."/>
        </authorList>
    </citation>
    <scope>NUCLEOTIDE SEQUENCE</scope>
    <source>
        <strain evidence="1">5A3I</strain>
    </source>
</reference>
<sequence>MYSLLELENVYASLKEGMSKFHDFKFDTLLIVAAITLGTNHICKAIKNTECNNDSTIKYIDRLDDDNTMG</sequence>
<evidence type="ECO:0000313" key="1">
    <source>
        <dbReference type="EMBL" id="MDK9866792.1"/>
    </source>
</evidence>
<organism evidence="1 2">
    <name type="scientific">Staphylococcus equorum</name>
    <dbReference type="NCBI Taxonomy" id="246432"/>
    <lineage>
        <taxon>Bacteria</taxon>
        <taxon>Bacillati</taxon>
        <taxon>Bacillota</taxon>
        <taxon>Bacilli</taxon>
        <taxon>Bacillales</taxon>
        <taxon>Staphylococcaceae</taxon>
        <taxon>Staphylococcus</taxon>
    </lineage>
</organism>
<comment type="caution">
    <text evidence="1">The sequence shown here is derived from an EMBL/GenBank/DDBJ whole genome shotgun (WGS) entry which is preliminary data.</text>
</comment>
<gene>
    <name evidence="1" type="ORF">P1A27_12675</name>
</gene>
<proteinExistence type="predicted"/>
<reference evidence="1" key="1">
    <citation type="journal article" date="2023" name="Int. J. Mol. Sci.">
        <title>Antibiotic Resistance/Susceptibility Profiles of Staphylococcus equorum Strains from Cheese, and Genome Analysis for Antibiotic Resistance Genes.</title>
        <authorList>
            <person name="Vazquez L."/>
            <person name="Srednik M.E."/>
            <person name="Rodriguez J."/>
            <person name="Florez A.B."/>
            <person name="Mayo B."/>
        </authorList>
    </citation>
    <scope>NUCLEOTIDE SEQUENCE</scope>
    <source>
        <strain evidence="1">5A3I</strain>
    </source>
</reference>
<evidence type="ECO:0008006" key="3">
    <source>
        <dbReference type="Google" id="ProtNLM"/>
    </source>
</evidence>